<keyword evidence="2" id="KW-1133">Transmembrane helix</keyword>
<reference evidence="4" key="3">
    <citation type="submission" date="2023-04" db="EMBL/GenBank/DDBJ databases">
        <title>Complete genome sequence of a phthalic acid esters degrading bacterial strain.</title>
        <authorList>
            <person name="Weng L."/>
            <person name="Jia Y."/>
            <person name="Ren L."/>
        </authorList>
    </citation>
    <scope>NUCLEOTIDE SEQUENCE</scope>
    <source>
        <strain evidence="4">RL-LY01</strain>
    </source>
</reference>
<dbReference type="AlphaFoldDB" id="A0AAX3TBU8"/>
<dbReference type="RefSeq" id="WP_058250739.1">
    <property type="nucleotide sequence ID" value="NZ_CBDRMI010000047.1"/>
</dbReference>
<protein>
    <recommendedName>
        <fullName evidence="7">Secreted protein</fullName>
    </recommendedName>
</protein>
<evidence type="ECO:0000313" key="3">
    <source>
        <dbReference type="EMBL" id="MDF6100181.1"/>
    </source>
</evidence>
<organism evidence="4 6">
    <name type="scientific">Gordonia hongkongensis</name>
    <dbReference type="NCBI Taxonomy" id="1701090"/>
    <lineage>
        <taxon>Bacteria</taxon>
        <taxon>Bacillati</taxon>
        <taxon>Actinomycetota</taxon>
        <taxon>Actinomycetes</taxon>
        <taxon>Mycobacteriales</taxon>
        <taxon>Gordoniaceae</taxon>
        <taxon>Gordonia</taxon>
    </lineage>
</organism>
<keyword evidence="2" id="KW-0472">Membrane</keyword>
<evidence type="ECO:0000313" key="4">
    <source>
        <dbReference type="EMBL" id="WFP26321.1"/>
    </source>
</evidence>
<name>A0AAX3TBU8_9ACTN</name>
<keyword evidence="5" id="KW-1185">Reference proteome</keyword>
<proteinExistence type="predicted"/>
<evidence type="ECO:0008006" key="7">
    <source>
        <dbReference type="Google" id="ProtNLM"/>
    </source>
</evidence>
<reference evidence="3" key="1">
    <citation type="journal article" date="2022" name="Data Brief">
        <title>Draft genome sequence data of Gordonia hongkongensis strain EUFUS-Z928 isolated from the octocoral Eunicea fusca.</title>
        <authorList>
            <person name="Sanchez-Suarez J."/>
            <person name="Diaz L."/>
            <person name="Melo-Bolivar J."/>
            <person name="Villamil L."/>
        </authorList>
    </citation>
    <scope>NUCLEOTIDE SEQUENCE</scope>
    <source>
        <strain evidence="3">EUFUS-Z928</strain>
    </source>
</reference>
<evidence type="ECO:0000256" key="1">
    <source>
        <dbReference type="SAM" id="MobiDB-lite"/>
    </source>
</evidence>
<evidence type="ECO:0000313" key="5">
    <source>
        <dbReference type="Proteomes" id="UP001152308"/>
    </source>
</evidence>
<accession>A0AAX3TBU8</accession>
<evidence type="ECO:0000256" key="2">
    <source>
        <dbReference type="SAM" id="Phobius"/>
    </source>
</evidence>
<dbReference type="Proteomes" id="UP001152308">
    <property type="component" value="Unassembled WGS sequence"/>
</dbReference>
<dbReference type="Proteomes" id="UP001213504">
    <property type="component" value="Chromosome"/>
</dbReference>
<evidence type="ECO:0000313" key="6">
    <source>
        <dbReference type="Proteomes" id="UP001213504"/>
    </source>
</evidence>
<feature type="region of interest" description="Disordered" evidence="1">
    <location>
        <begin position="63"/>
        <end position="109"/>
    </location>
</feature>
<sequence length="109" mass="11200">MGTSTVVNDTLMVLAQEPQGPEFGKASPLGLLVILLLLVGTAFLIWSMNRQLKKLPASFDAEHPEADQAFDEGTDSPGPAGSDAVAPNPPGTPGATSAAGTDDRRPADT</sequence>
<dbReference type="EMBL" id="JAKJLQ010000002">
    <property type="protein sequence ID" value="MDF6100181.1"/>
    <property type="molecule type" value="Genomic_DNA"/>
</dbReference>
<reference evidence="3" key="2">
    <citation type="submission" date="2022-01" db="EMBL/GenBank/DDBJ databases">
        <authorList>
            <person name="Sanchez-Suarez J."/>
            <person name="Villamil L."/>
            <person name="Diaz L.E."/>
        </authorList>
    </citation>
    <scope>NUCLEOTIDE SEQUENCE</scope>
    <source>
        <strain evidence="3">EUFUS-Z928</strain>
    </source>
</reference>
<feature type="transmembrane region" description="Helical" evidence="2">
    <location>
        <begin position="26"/>
        <end position="46"/>
    </location>
</feature>
<keyword evidence="2" id="KW-0812">Transmembrane</keyword>
<gene>
    <name evidence="3" type="ORF">L2299_03840</name>
    <name evidence="4" type="ORF">P9A14_07475</name>
</gene>
<dbReference type="EMBL" id="CP121270">
    <property type="protein sequence ID" value="WFP26321.1"/>
    <property type="molecule type" value="Genomic_DNA"/>
</dbReference>